<evidence type="ECO:0000256" key="4">
    <source>
        <dbReference type="ARBA" id="ARBA00022824"/>
    </source>
</evidence>
<accession>A0A0U4ZHL9</accession>
<reference evidence="12" key="1">
    <citation type="journal article" date="2016" name="Genome Announc.">
        <title>Draft genome sequences of fungus Aspergillus calidoustus.</title>
        <authorList>
            <person name="Horn F."/>
            <person name="Linde J."/>
            <person name="Mattern D.J."/>
            <person name="Walther G."/>
            <person name="Guthke R."/>
            <person name="Scherlach K."/>
            <person name="Martin K."/>
            <person name="Brakhage A.A."/>
            <person name="Petzke L."/>
            <person name="Valiante V."/>
        </authorList>
    </citation>
    <scope>NUCLEOTIDE SEQUENCE [LARGE SCALE GENOMIC DNA]</scope>
    <source>
        <strain evidence="12">SF006504</strain>
    </source>
</reference>
<evidence type="ECO:0000256" key="10">
    <source>
        <dbReference type="SAM" id="Phobius"/>
    </source>
</evidence>
<evidence type="ECO:0000256" key="5">
    <source>
        <dbReference type="ARBA" id="ARBA00022989"/>
    </source>
</evidence>
<sequence length="324" mass="34701">MPPPSIATTQPPSQHAPSPSRPPKTSRFHAPAAALLIYPATLALGSIFSVLSPTAHAPPPGSAASQTTPAPNYFARKNNIFNTYFVKVGWIWMTLASAALILAYAPHLARGRRQAQAALRYALATAVWYATTQWFFGPPVIDRSFVLTGGKCEAVLRELSGGIEEKGVLGSLGEEKLGVYLTAAACKAAGGAWRGGHDVSGHVFMLVLVTAALGFEVLGLLAQGEGETARRDETVVNGGVDGDEKKETEGTLMAGSSEARKWTLRFVGVVIGLSWWMLLMTAIWFHTWLEKANGLLISLAAVYAIYILPRRVIPWRNIVGIPGV</sequence>
<dbReference type="GO" id="GO:0010945">
    <property type="term" value="F:coenzyme A diphosphatase activity"/>
    <property type="evidence" value="ECO:0007669"/>
    <property type="project" value="InterPro"/>
</dbReference>
<evidence type="ECO:0000256" key="9">
    <source>
        <dbReference type="SAM" id="MobiDB-lite"/>
    </source>
</evidence>
<dbReference type="GO" id="GO:0005789">
    <property type="term" value="C:endoplasmic reticulum membrane"/>
    <property type="evidence" value="ECO:0007669"/>
    <property type="project" value="UniProtKB-SubCell"/>
</dbReference>
<keyword evidence="8" id="KW-0444">Lipid biosynthesis</keyword>
<comment type="catalytic activity">
    <reaction evidence="8">
        <text>hexadecanoyl-CoA + H2O = S-hexadecanoyl-4'-phosphopantetheine + adenosine 3',5'-bisphosphate + 2 H(+)</text>
        <dbReference type="Rhea" id="RHEA:50032"/>
        <dbReference type="ChEBI" id="CHEBI:15377"/>
        <dbReference type="ChEBI" id="CHEBI:15378"/>
        <dbReference type="ChEBI" id="CHEBI:57379"/>
        <dbReference type="ChEBI" id="CHEBI:58343"/>
        <dbReference type="ChEBI" id="CHEBI:132018"/>
    </reaction>
</comment>
<keyword evidence="2 8" id="KW-0812">Transmembrane</keyword>
<keyword evidence="4 8" id="KW-0256">Endoplasmic reticulum</keyword>
<evidence type="ECO:0000256" key="3">
    <source>
        <dbReference type="ARBA" id="ARBA00022801"/>
    </source>
</evidence>
<comment type="similarity">
    <text evidence="8">Belongs to the FIT family. Fungal FIT2B/SCS3 subfamily.</text>
</comment>
<dbReference type="STRING" id="454130.A0A0U4ZHL9"/>
<feature type="transmembrane region" description="Helical" evidence="10">
    <location>
        <begin position="28"/>
        <end position="51"/>
    </location>
</feature>
<evidence type="ECO:0000256" key="8">
    <source>
        <dbReference type="HAMAP-Rule" id="MF_03231"/>
    </source>
</evidence>
<feature type="active site" evidence="8">
    <location>
        <position position="286"/>
    </location>
</feature>
<dbReference type="OMA" id="FTSWFFG"/>
<dbReference type="EC" id="3.6.1.-" evidence="8"/>
<keyword evidence="8" id="KW-0594">Phospholipid biosynthesis</keyword>
<feature type="transmembrane region" description="Helical" evidence="10">
    <location>
        <begin position="262"/>
        <end position="286"/>
    </location>
</feature>
<dbReference type="GO" id="GO:0008654">
    <property type="term" value="P:phospholipid biosynthetic process"/>
    <property type="evidence" value="ECO:0007669"/>
    <property type="project" value="UniProtKB-KW"/>
</dbReference>
<evidence type="ECO:0000313" key="11">
    <source>
        <dbReference type="EMBL" id="CEL09157.1"/>
    </source>
</evidence>
<feature type="transmembrane region" description="Helical" evidence="10">
    <location>
        <begin position="203"/>
        <end position="222"/>
    </location>
</feature>
<feature type="transmembrane region" description="Helical" evidence="10">
    <location>
        <begin position="117"/>
        <end position="136"/>
    </location>
</feature>
<keyword evidence="5 8" id="KW-1133">Transmembrane helix</keyword>
<feature type="region of interest" description="Disordered" evidence="9">
    <location>
        <begin position="1"/>
        <end position="27"/>
    </location>
</feature>
<comment type="catalytic activity">
    <reaction evidence="8">
        <text>(5Z,8Z,11Z,14Z)-eicosatetraenoyl-CoA + H2O = S-(5Z,8Z,11Z,14Z-eicosatetraenoyl)-4'-phosphopantetheine + adenosine 3',5'-bisphosphate + 2 H(+)</text>
        <dbReference type="Rhea" id="RHEA:65568"/>
        <dbReference type="ChEBI" id="CHEBI:15377"/>
        <dbReference type="ChEBI" id="CHEBI:15378"/>
        <dbReference type="ChEBI" id="CHEBI:57368"/>
        <dbReference type="ChEBI" id="CHEBI:58343"/>
        <dbReference type="ChEBI" id="CHEBI:156554"/>
    </reaction>
</comment>
<comment type="catalytic activity">
    <reaction evidence="8">
        <text>(9Z)-octadecenoyl-CoA + H2O = S-(9Z-octadecenoyl)-4'-phosphopantetheine + adenosine 3',5'-bisphosphate + 2 H(+)</text>
        <dbReference type="Rhea" id="RHEA:65564"/>
        <dbReference type="ChEBI" id="CHEBI:15377"/>
        <dbReference type="ChEBI" id="CHEBI:15378"/>
        <dbReference type="ChEBI" id="CHEBI:57387"/>
        <dbReference type="ChEBI" id="CHEBI:58343"/>
        <dbReference type="ChEBI" id="CHEBI:156553"/>
    </reaction>
</comment>
<keyword evidence="8" id="KW-1208">Phospholipid metabolism</keyword>
<dbReference type="InterPro" id="IPR046400">
    <property type="entry name" value="SCS3"/>
</dbReference>
<gene>
    <name evidence="8" type="primary">SCS3</name>
    <name evidence="8" type="synonym">FIT2B</name>
    <name evidence="11" type="ORF">ASPCAL12297</name>
</gene>
<protein>
    <recommendedName>
        <fullName evidence="8">Acyl-coenzyme A diphosphatase SCS3</fullName>
        <ecNumber evidence="8">3.6.1.-</ecNumber>
    </recommendedName>
    <alternativeName>
        <fullName evidence="8">FIT family protein SCS3</fullName>
    </alternativeName>
</protein>
<dbReference type="Pfam" id="PF10261">
    <property type="entry name" value="FIT"/>
    <property type="match status" value="1"/>
</dbReference>
<feature type="compositionally biased region" description="Polar residues" evidence="9">
    <location>
        <begin position="1"/>
        <end position="17"/>
    </location>
</feature>
<keyword evidence="3 8" id="KW-0378">Hydrolase</keyword>
<evidence type="ECO:0000256" key="2">
    <source>
        <dbReference type="ARBA" id="ARBA00022692"/>
    </source>
</evidence>
<dbReference type="EMBL" id="CDMC01000013">
    <property type="protein sequence ID" value="CEL09157.1"/>
    <property type="molecule type" value="Genomic_DNA"/>
</dbReference>
<dbReference type="HAMAP" id="MF_03231">
    <property type="entry name" value="SCS3"/>
    <property type="match status" value="1"/>
</dbReference>
<evidence type="ECO:0000256" key="1">
    <source>
        <dbReference type="ARBA" id="ARBA00004477"/>
    </source>
</evidence>
<dbReference type="InterPro" id="IPR019388">
    <property type="entry name" value="FIT"/>
</dbReference>
<dbReference type="PANTHER" id="PTHR23129:SF0">
    <property type="entry name" value="ACYL-COENZYME A DIPHOSPHATASE FITM2"/>
    <property type="match status" value="1"/>
</dbReference>
<evidence type="ECO:0000256" key="6">
    <source>
        <dbReference type="ARBA" id="ARBA00023098"/>
    </source>
</evidence>
<name>A0A0U4ZHL9_ASPCI</name>
<comment type="catalytic activity">
    <reaction evidence="8">
        <text>an acyl-CoA + H2O = an acyl-4'-phosphopantetheine + adenosine 3',5'-bisphosphate + 2 H(+)</text>
        <dbReference type="Rhea" id="RHEA:50044"/>
        <dbReference type="ChEBI" id="CHEBI:15377"/>
        <dbReference type="ChEBI" id="CHEBI:15378"/>
        <dbReference type="ChEBI" id="CHEBI:58342"/>
        <dbReference type="ChEBI" id="CHEBI:58343"/>
        <dbReference type="ChEBI" id="CHEBI:132023"/>
    </reaction>
</comment>
<feature type="transmembrane region" description="Helical" evidence="10">
    <location>
        <begin position="84"/>
        <end position="105"/>
    </location>
</feature>
<keyword evidence="6" id="KW-0443">Lipid metabolism</keyword>
<feature type="transmembrane region" description="Helical" evidence="10">
    <location>
        <begin position="292"/>
        <end position="308"/>
    </location>
</feature>
<proteinExistence type="inferred from homology"/>
<dbReference type="GO" id="GO:0140042">
    <property type="term" value="P:lipid droplet formation"/>
    <property type="evidence" value="ECO:0007669"/>
    <property type="project" value="UniProtKB-UniRule"/>
</dbReference>
<keyword evidence="12" id="KW-1185">Reference proteome</keyword>
<dbReference type="PANTHER" id="PTHR23129">
    <property type="entry name" value="ACYL-COENZYME A DIPHOSPHATASE FITM2"/>
    <property type="match status" value="1"/>
</dbReference>
<keyword evidence="7 8" id="KW-0472">Membrane</keyword>
<dbReference type="Proteomes" id="UP000054771">
    <property type="component" value="Unassembled WGS sequence"/>
</dbReference>
<comment type="subcellular location">
    <subcellularLocation>
        <location evidence="1 8">Endoplasmic reticulum membrane</location>
        <topology evidence="1 8">Multi-pass membrane protein</topology>
    </subcellularLocation>
</comment>
<comment type="function">
    <text evidence="8">Fatty acyl-coenzyme A (CoA) diphosphatase that hydrolyzes fatty acyl-CoA to yield acyl-4'-phosphopantetheine and adenosine 3',5'-bisphosphate. Preferentially hydrolyzes unsaturated long-chain acyl-CoA substrates in the endoplasmic reticulum (ER) lumen. This catalytic activity is required for maintaining ER structure and for lipid droplets (LDs) biogenesis, which are lipid storage organelles involved in maintaining lipid and energy homeostasis. May directly bind to diacylglycerol (DAGs) and triacylglycerol, which is also important for LD biogenesis. May support directional budding of nacent LDs from the ER into the cytosol by reducing DAG levels at sites of LD formation. May play a role in the regulation of cell morphology and cytoskeletal organization. Involved in phospholipid biosynthesis.</text>
</comment>
<dbReference type="OrthoDB" id="5579088at2759"/>
<dbReference type="AlphaFoldDB" id="A0A0U4ZHL9"/>
<feature type="active site" evidence="8">
    <location>
        <position position="202"/>
    </location>
</feature>
<evidence type="ECO:0000313" key="12">
    <source>
        <dbReference type="Proteomes" id="UP000054771"/>
    </source>
</evidence>
<organism evidence="11 12">
    <name type="scientific">Aspergillus calidoustus</name>
    <dbReference type="NCBI Taxonomy" id="454130"/>
    <lineage>
        <taxon>Eukaryota</taxon>
        <taxon>Fungi</taxon>
        <taxon>Dikarya</taxon>
        <taxon>Ascomycota</taxon>
        <taxon>Pezizomycotina</taxon>
        <taxon>Eurotiomycetes</taxon>
        <taxon>Eurotiomycetidae</taxon>
        <taxon>Eurotiales</taxon>
        <taxon>Aspergillaceae</taxon>
        <taxon>Aspergillus</taxon>
        <taxon>Aspergillus subgen. Nidulantes</taxon>
    </lineage>
</organism>
<evidence type="ECO:0000256" key="7">
    <source>
        <dbReference type="ARBA" id="ARBA00023136"/>
    </source>
</evidence>